<dbReference type="KEGG" id="lgi:LOTGIDRAFT_238127"/>
<evidence type="ECO:0000313" key="5">
    <source>
        <dbReference type="EMBL" id="ESP01801.1"/>
    </source>
</evidence>
<feature type="transmembrane region" description="Helical" evidence="3">
    <location>
        <begin position="629"/>
        <end position="651"/>
    </location>
</feature>
<comment type="subcellular location">
    <subcellularLocation>
        <location evidence="1">Membrane</location>
        <topology evidence="1">Multi-pass membrane protein</topology>
    </subcellularLocation>
</comment>
<feature type="transmembrane region" description="Helical" evidence="3">
    <location>
        <begin position="423"/>
        <end position="442"/>
    </location>
</feature>
<dbReference type="Proteomes" id="UP000030746">
    <property type="component" value="Unassembled WGS sequence"/>
</dbReference>
<proteinExistence type="predicted"/>
<dbReference type="OrthoDB" id="6094192at2759"/>
<evidence type="ECO:0000256" key="1">
    <source>
        <dbReference type="ARBA" id="ARBA00004141"/>
    </source>
</evidence>
<evidence type="ECO:0000256" key="3">
    <source>
        <dbReference type="SAM" id="Phobius"/>
    </source>
</evidence>
<feature type="transmembrane region" description="Helical" evidence="3">
    <location>
        <begin position="505"/>
        <end position="530"/>
    </location>
</feature>
<feature type="domain" description="Major facilitator superfamily (MFS) profile" evidence="4">
    <location>
        <begin position="297"/>
        <end position="686"/>
    </location>
</feature>
<feature type="transmembrane region" description="Helical" evidence="3">
    <location>
        <begin position="298"/>
        <end position="326"/>
    </location>
</feature>
<dbReference type="PANTHER" id="PTHR11360">
    <property type="entry name" value="MONOCARBOXYLATE TRANSPORTER"/>
    <property type="match status" value="1"/>
</dbReference>
<feature type="region of interest" description="Disordered" evidence="2">
    <location>
        <begin position="62"/>
        <end position="91"/>
    </location>
</feature>
<dbReference type="RefSeq" id="XP_009047481.1">
    <property type="nucleotide sequence ID" value="XM_009049233.1"/>
</dbReference>
<feature type="transmembrane region" description="Helical" evidence="3">
    <location>
        <begin position="597"/>
        <end position="622"/>
    </location>
</feature>
<dbReference type="GO" id="GO:0016020">
    <property type="term" value="C:membrane"/>
    <property type="evidence" value="ECO:0007669"/>
    <property type="project" value="UniProtKB-SubCell"/>
</dbReference>
<feature type="transmembrane region" description="Helical" evidence="3">
    <location>
        <begin position="365"/>
        <end position="384"/>
    </location>
</feature>
<feature type="compositionally biased region" description="Polar residues" evidence="2">
    <location>
        <begin position="62"/>
        <end position="73"/>
    </location>
</feature>
<accession>V4B297</accession>
<evidence type="ECO:0000259" key="4">
    <source>
        <dbReference type="PROSITE" id="PS50850"/>
    </source>
</evidence>
<dbReference type="Pfam" id="PF07690">
    <property type="entry name" value="MFS_1"/>
    <property type="match status" value="1"/>
</dbReference>
<organism evidence="5 6">
    <name type="scientific">Lottia gigantea</name>
    <name type="common">Giant owl limpet</name>
    <dbReference type="NCBI Taxonomy" id="225164"/>
    <lineage>
        <taxon>Eukaryota</taxon>
        <taxon>Metazoa</taxon>
        <taxon>Spiralia</taxon>
        <taxon>Lophotrochozoa</taxon>
        <taxon>Mollusca</taxon>
        <taxon>Gastropoda</taxon>
        <taxon>Patellogastropoda</taxon>
        <taxon>Lottioidea</taxon>
        <taxon>Lottiidae</taxon>
        <taxon>Lottia</taxon>
    </lineage>
</organism>
<dbReference type="InterPro" id="IPR050327">
    <property type="entry name" value="Proton-linked_MCT"/>
</dbReference>
<dbReference type="SUPFAM" id="SSF103473">
    <property type="entry name" value="MFS general substrate transporter"/>
    <property type="match status" value="1"/>
</dbReference>
<dbReference type="InterPro" id="IPR036259">
    <property type="entry name" value="MFS_trans_sf"/>
</dbReference>
<dbReference type="InterPro" id="IPR011701">
    <property type="entry name" value="MFS"/>
</dbReference>
<dbReference type="InterPro" id="IPR020846">
    <property type="entry name" value="MFS_dom"/>
</dbReference>
<feature type="transmembrane region" description="Helical" evidence="3">
    <location>
        <begin position="542"/>
        <end position="564"/>
    </location>
</feature>
<keyword evidence="3" id="KW-0472">Membrane</keyword>
<evidence type="ECO:0000256" key="2">
    <source>
        <dbReference type="SAM" id="MobiDB-lite"/>
    </source>
</evidence>
<protein>
    <recommendedName>
        <fullName evidence="4">Major facilitator superfamily (MFS) profile domain-containing protein</fullName>
    </recommendedName>
</protein>
<keyword evidence="3" id="KW-1133">Transmembrane helix</keyword>
<evidence type="ECO:0000313" key="6">
    <source>
        <dbReference type="Proteomes" id="UP000030746"/>
    </source>
</evidence>
<dbReference type="Gene3D" id="1.20.1250.20">
    <property type="entry name" value="MFS general substrate transporter like domains"/>
    <property type="match status" value="1"/>
</dbReference>
<sequence>MANPKCIFEFPQKQARSSRDDGGIETSPGINNDRQVRKIQDNFSADVLEKLDNVISKACKSVSNSNVGKSTSAPPRKTKKDRKNSKDFTEELDTLEKTSPLGTKVNVNFKISLLDCSVISNPRVSEQRNAIKPDVIPSSNDPWVRRSSVPCISEHHRVHSYLYGPPMTNPNFMCSSENDISSQLSDKYPEKRRHSTPFKLQPIILDPKSLLPLFKRKVGIDNFSLNDADEDRKSCDDDVDNVENLSEAAVVSLEGVTIESETTDENESTISSKGSFKSTVSTVPVKKKQNSRKLSSQCLVVFCAFWVCFFSLGIPFSIGTFLPIWLEEFQEGRARTALIQSVHVGIMFGVGTITGVVIDKCGIRFTVIVGSILSCVGFIGAVFAPNTTVLVISIGLVSGAGLCCVYLASVVAVSAICSKSASIALGAIIAGGGLGQSLFPYFNDYIQDVYGWRGAFYVIAGLSLQPIVFGYLMTVFIDRAKSGKPEAKKQTSQLSLKTKLKKIVCYRYVLTCLAAFIGFASTNGFFFIVLDFAANKHGDGVFFIFLITIISTVFNIGFGLINMLPFVSSSFLLALSVIVSGVSLVLLSVVTTYIGTVILIVVFGIMYGGKIGIAGVVILDLVGREAYSLAMGISITVNGIASSLGGVIFGLLFDLTESYDTPLLVMGSLACFIGTFPLFGLIADKKCRKRVPDEKVPNPEP</sequence>
<name>V4B297_LOTGI</name>
<dbReference type="GO" id="GO:0008028">
    <property type="term" value="F:monocarboxylic acid transmembrane transporter activity"/>
    <property type="evidence" value="ECO:0007669"/>
    <property type="project" value="TreeGrafter"/>
</dbReference>
<dbReference type="GeneID" id="20250667"/>
<feature type="region of interest" description="Disordered" evidence="2">
    <location>
        <begin position="1"/>
        <end position="37"/>
    </location>
</feature>
<dbReference type="PANTHER" id="PTHR11360:SF303">
    <property type="entry name" value="MAJOR FACILITATOR SUPERFAMILY (MFS) PROFILE DOMAIN-CONTAINING PROTEIN"/>
    <property type="match status" value="1"/>
</dbReference>
<keyword evidence="6" id="KW-1185">Reference proteome</keyword>
<feature type="transmembrane region" description="Helical" evidence="3">
    <location>
        <begin position="663"/>
        <end position="683"/>
    </location>
</feature>
<feature type="transmembrane region" description="Helical" evidence="3">
    <location>
        <begin position="390"/>
        <end position="416"/>
    </location>
</feature>
<feature type="transmembrane region" description="Helical" evidence="3">
    <location>
        <begin position="338"/>
        <end position="358"/>
    </location>
</feature>
<dbReference type="CTD" id="20250667"/>
<dbReference type="PROSITE" id="PS50850">
    <property type="entry name" value="MFS"/>
    <property type="match status" value="1"/>
</dbReference>
<feature type="transmembrane region" description="Helical" evidence="3">
    <location>
        <begin position="571"/>
        <end position="591"/>
    </location>
</feature>
<gene>
    <name evidence="5" type="ORF">LOTGIDRAFT_238127</name>
</gene>
<dbReference type="EMBL" id="KB200367">
    <property type="protein sequence ID" value="ESP01801.1"/>
    <property type="molecule type" value="Genomic_DNA"/>
</dbReference>
<reference evidence="5 6" key="1">
    <citation type="journal article" date="2013" name="Nature">
        <title>Insights into bilaterian evolution from three spiralian genomes.</title>
        <authorList>
            <person name="Simakov O."/>
            <person name="Marletaz F."/>
            <person name="Cho S.J."/>
            <person name="Edsinger-Gonzales E."/>
            <person name="Havlak P."/>
            <person name="Hellsten U."/>
            <person name="Kuo D.H."/>
            <person name="Larsson T."/>
            <person name="Lv J."/>
            <person name="Arendt D."/>
            <person name="Savage R."/>
            <person name="Osoegawa K."/>
            <person name="de Jong P."/>
            <person name="Grimwood J."/>
            <person name="Chapman J.A."/>
            <person name="Shapiro H."/>
            <person name="Aerts A."/>
            <person name="Otillar R.P."/>
            <person name="Terry A.Y."/>
            <person name="Boore J.L."/>
            <person name="Grigoriev I.V."/>
            <person name="Lindberg D.R."/>
            <person name="Seaver E.C."/>
            <person name="Weisblat D.A."/>
            <person name="Putnam N.H."/>
            <person name="Rokhsar D.S."/>
        </authorList>
    </citation>
    <scope>NUCLEOTIDE SEQUENCE [LARGE SCALE GENOMIC DNA]</scope>
</reference>
<feature type="transmembrane region" description="Helical" evidence="3">
    <location>
        <begin position="454"/>
        <end position="477"/>
    </location>
</feature>
<keyword evidence="3" id="KW-0812">Transmembrane</keyword>
<dbReference type="HOGENOM" id="CLU_393453_0_0_1"/>
<dbReference type="AlphaFoldDB" id="V4B297"/>